<gene>
    <name evidence="2" type="ORF">ALC53_12229</name>
</gene>
<feature type="chain" id="PRO_5008269161" description="Protein TsetseEP domain-containing protein" evidence="1">
    <location>
        <begin position="19"/>
        <end position="485"/>
    </location>
</feature>
<dbReference type="AlphaFoldDB" id="A0A195AYC6"/>
<evidence type="ECO:0000313" key="2">
    <source>
        <dbReference type="EMBL" id="KYM77248.1"/>
    </source>
</evidence>
<keyword evidence="1" id="KW-0732">Signal</keyword>
<dbReference type="Proteomes" id="UP000078540">
    <property type="component" value="Unassembled WGS sequence"/>
</dbReference>
<name>A0A195AYC6_9HYME</name>
<protein>
    <recommendedName>
        <fullName evidence="4">Protein TsetseEP domain-containing protein</fullName>
    </recommendedName>
</protein>
<reference evidence="2 3" key="1">
    <citation type="submission" date="2015-09" db="EMBL/GenBank/DDBJ databases">
        <title>Atta colombica WGS genome.</title>
        <authorList>
            <person name="Nygaard S."/>
            <person name="Hu H."/>
            <person name="Boomsma J."/>
            <person name="Zhang G."/>
        </authorList>
    </citation>
    <scope>NUCLEOTIDE SEQUENCE [LARGE SCALE GENOMIC DNA]</scope>
    <source>
        <strain evidence="2">Treedump-2</strain>
        <tissue evidence="2">Whole body</tissue>
    </source>
</reference>
<dbReference type="EMBL" id="KQ976701">
    <property type="protein sequence ID" value="KYM77248.1"/>
    <property type="molecule type" value="Genomic_DNA"/>
</dbReference>
<evidence type="ECO:0000256" key="1">
    <source>
        <dbReference type="SAM" id="SignalP"/>
    </source>
</evidence>
<proteinExistence type="predicted"/>
<feature type="signal peptide" evidence="1">
    <location>
        <begin position="1"/>
        <end position="18"/>
    </location>
</feature>
<accession>A0A195AYC6</accession>
<sequence length="485" mass="55101">MRITIALSFLAVLYTIEALPAESADLEILRLRARELKWNIETIIRQLELLRTQTVEDTLQKISVKWNEEQDSHREYKTLLLSGIRTEINIAKTAGKDVTLCYTEAIQGIEKNEQIAYKEANECGGSAEISIHNNLGLIANLISTADSLSLQSDSIFLNCHNSDDYRMRSCIFNELTKVESSLKSLESDSITAEMTIVPVSKNVITQASNCIKQAYSLTYTEGAAIRMRVTQCIETITSATTTTTTVASTTTKTTTVYAAIPINFDYLEDEYFIKIKNAKLNVEHIVQRIERVQADTTEDALLTVTKRWNQQINNYRDYVNLLFNSMRREINNAKIRGVDAQFCYDTNFWAINEHGNIAYQSATKCQESAEKSIENSLGFLDNLKSLGYELIKELNDIFLNCYDDDTTKMQNCFLSEFGKINNSVKEFEQNAKYIEYNALPTSNYVILQATQCLNNAYMLARFESQGAMMSNSRCVRNVVNKNLRV</sequence>
<evidence type="ECO:0000313" key="3">
    <source>
        <dbReference type="Proteomes" id="UP000078540"/>
    </source>
</evidence>
<evidence type="ECO:0008006" key="4">
    <source>
        <dbReference type="Google" id="ProtNLM"/>
    </source>
</evidence>
<keyword evidence="3" id="KW-1185">Reference proteome</keyword>
<organism evidence="2 3">
    <name type="scientific">Atta colombica</name>
    <dbReference type="NCBI Taxonomy" id="520822"/>
    <lineage>
        <taxon>Eukaryota</taxon>
        <taxon>Metazoa</taxon>
        <taxon>Ecdysozoa</taxon>
        <taxon>Arthropoda</taxon>
        <taxon>Hexapoda</taxon>
        <taxon>Insecta</taxon>
        <taxon>Pterygota</taxon>
        <taxon>Neoptera</taxon>
        <taxon>Endopterygota</taxon>
        <taxon>Hymenoptera</taxon>
        <taxon>Apocrita</taxon>
        <taxon>Aculeata</taxon>
        <taxon>Formicoidea</taxon>
        <taxon>Formicidae</taxon>
        <taxon>Myrmicinae</taxon>
        <taxon>Atta</taxon>
    </lineage>
</organism>